<evidence type="ECO:0000256" key="2">
    <source>
        <dbReference type="ARBA" id="ARBA00006275"/>
    </source>
</evidence>
<evidence type="ECO:0008006" key="10">
    <source>
        <dbReference type="Google" id="ProtNLM"/>
    </source>
</evidence>
<dbReference type="Pfam" id="PF07980">
    <property type="entry name" value="SusD_RagB"/>
    <property type="match status" value="1"/>
</dbReference>
<proteinExistence type="inferred from homology"/>
<keyword evidence="9" id="KW-1185">Reference proteome</keyword>
<dbReference type="InterPro" id="IPR033985">
    <property type="entry name" value="SusD-like_N"/>
</dbReference>
<dbReference type="RefSeq" id="WP_141428328.1">
    <property type="nucleotide sequence ID" value="NZ_AP019736.1"/>
</dbReference>
<dbReference type="SUPFAM" id="SSF48452">
    <property type="entry name" value="TPR-like"/>
    <property type="match status" value="1"/>
</dbReference>
<keyword evidence="3" id="KW-0732">Signal</keyword>
<dbReference type="PROSITE" id="PS51257">
    <property type="entry name" value="PROKAR_LIPOPROTEIN"/>
    <property type="match status" value="1"/>
</dbReference>
<organism evidence="8 9">
    <name type="scientific">Alistipes dispar</name>
    <dbReference type="NCBI Taxonomy" id="2585119"/>
    <lineage>
        <taxon>Bacteria</taxon>
        <taxon>Pseudomonadati</taxon>
        <taxon>Bacteroidota</taxon>
        <taxon>Bacteroidia</taxon>
        <taxon>Bacteroidales</taxon>
        <taxon>Rikenellaceae</taxon>
        <taxon>Alistipes</taxon>
    </lineage>
</organism>
<evidence type="ECO:0000313" key="9">
    <source>
        <dbReference type="Proteomes" id="UP000319374"/>
    </source>
</evidence>
<dbReference type="InterPro" id="IPR011990">
    <property type="entry name" value="TPR-like_helical_dom_sf"/>
</dbReference>
<keyword evidence="5" id="KW-0998">Cell outer membrane</keyword>
<evidence type="ECO:0000256" key="1">
    <source>
        <dbReference type="ARBA" id="ARBA00004442"/>
    </source>
</evidence>
<dbReference type="Pfam" id="PF14322">
    <property type="entry name" value="SusD-like_3"/>
    <property type="match status" value="1"/>
</dbReference>
<sequence length="603" mass="68632">MKLKKLLLALGGACLLASCDYLDKTPDEDMTIPDVFTNPDWTRAFLSNIYSWLPNEANFADDGGFRSPFTGGCDEMEIAYGGAYSHMINAGSWNSDNVSRIPIWKEGYAAIRSINIFLSYIDRANATAEQIRNWKGEALFLRAFFHFEVMRAYGPIVAMDFVADPGVTADRFRRVSIERSAAFIAQDCMDAYELLPPVQNSTDLGRPTQASALALRSRVLLYLASPLYNGNPDLAMMKDPATGEQLIPQTEDPEKWKDAAEAAARCIREAEAAGFGLYHSEDDDPVKNYEEIFTENWNCEILFGKNLGDYWHHMWCSDPISYGTPSIFNPTQEMVDAYEMEDGTTPITGYTDNGLNPIVNTESGYTETGYATEAETGRWPAGVRNMYTHREPRFYASINFPGQVWKHDHELAFWYEGVDGKKYAGSDYCKTGYLMRKINNIDITSNPLKTEKTFWIYFRLGEIYLNCAEALNEYAGPSTANADGHDAYYYINEIRNRSGLPGLPDGLSKEQMRERIKHERRIELAFETHRFFDVRRWKDAELSEAKPVHSLNIYAGTSKQDDAFYVRTLCEQRVFVAPQHYFFPIEQSEIDKNRDGLLQNPGW</sequence>
<dbReference type="Proteomes" id="UP000319374">
    <property type="component" value="Chromosome"/>
</dbReference>
<dbReference type="OrthoDB" id="5694214at2"/>
<protein>
    <recommendedName>
        <fullName evidence="10">Starch-binding protein</fullName>
    </recommendedName>
</protein>
<evidence type="ECO:0000256" key="5">
    <source>
        <dbReference type="ARBA" id="ARBA00023237"/>
    </source>
</evidence>
<dbReference type="Gene3D" id="1.25.40.390">
    <property type="match status" value="1"/>
</dbReference>
<feature type="domain" description="SusD-like N-terminal" evidence="7">
    <location>
        <begin position="20"/>
        <end position="221"/>
    </location>
</feature>
<dbReference type="GeneID" id="98673129"/>
<evidence type="ECO:0000313" key="8">
    <source>
        <dbReference type="EMBL" id="BBL06514.1"/>
    </source>
</evidence>
<dbReference type="GO" id="GO:0009279">
    <property type="term" value="C:cell outer membrane"/>
    <property type="evidence" value="ECO:0007669"/>
    <property type="project" value="UniProtKB-SubCell"/>
</dbReference>
<dbReference type="EMBL" id="AP019736">
    <property type="protein sequence ID" value="BBL06514.1"/>
    <property type="molecule type" value="Genomic_DNA"/>
</dbReference>
<name>A0A4Y1X1A5_9BACT</name>
<comment type="similarity">
    <text evidence="2">Belongs to the SusD family.</text>
</comment>
<reference evidence="9" key="1">
    <citation type="submission" date="2019-06" db="EMBL/GenBank/DDBJ databases">
        <title>Alistipes onderdonkii subsp. vulgaris subsp. nov., Alistipes dispar sp. nov. and Alistipes communis sp. nov., isolated from human faeces, and creation of Alistipes onderdonkii subsp. onderdonkii subsp. nov.</title>
        <authorList>
            <person name="Sakamoto M."/>
            <person name="Ikeyama N."/>
            <person name="Ogata Y."/>
            <person name="Suda W."/>
            <person name="Iino T."/>
            <person name="Hattori M."/>
            <person name="Ohkuma M."/>
        </authorList>
    </citation>
    <scope>NUCLEOTIDE SEQUENCE [LARGE SCALE GENOMIC DNA]</scope>
    <source>
        <strain evidence="9">5CPEGH6</strain>
    </source>
</reference>
<evidence type="ECO:0000256" key="4">
    <source>
        <dbReference type="ARBA" id="ARBA00023136"/>
    </source>
</evidence>
<evidence type="ECO:0000259" key="7">
    <source>
        <dbReference type="Pfam" id="PF14322"/>
    </source>
</evidence>
<comment type="subcellular location">
    <subcellularLocation>
        <location evidence="1">Cell outer membrane</location>
    </subcellularLocation>
</comment>
<evidence type="ECO:0000259" key="6">
    <source>
        <dbReference type="Pfam" id="PF07980"/>
    </source>
</evidence>
<evidence type="ECO:0000256" key="3">
    <source>
        <dbReference type="ARBA" id="ARBA00022729"/>
    </source>
</evidence>
<gene>
    <name evidence="8" type="ORF">A5CPEGH6_11520</name>
</gene>
<feature type="domain" description="RagB/SusD" evidence="6">
    <location>
        <begin position="319"/>
        <end position="603"/>
    </location>
</feature>
<dbReference type="KEGG" id="ada:A5CPEGH6_11520"/>
<accession>A0A4Y1X1A5</accession>
<dbReference type="AlphaFoldDB" id="A0A4Y1X1A5"/>
<keyword evidence="4" id="KW-0472">Membrane</keyword>
<dbReference type="InterPro" id="IPR012944">
    <property type="entry name" value="SusD_RagB_dom"/>
</dbReference>